<evidence type="ECO:0000256" key="5">
    <source>
        <dbReference type="ARBA" id="ARBA00022490"/>
    </source>
</evidence>
<comment type="similarity">
    <text evidence="2 13">Belongs to the thiolase-like superfamily. Beta-ketoacyl-ACP synthases family.</text>
</comment>
<comment type="catalytic activity">
    <reaction evidence="11">
        <text>(3Z)-decenoyl-[ACP] + malonyl-[ACP] + H(+) = 3-oxo-(5Z)-dodecenoyl-[ACP] + holo-[ACP] + CO2</text>
        <dbReference type="Rhea" id="RHEA:54940"/>
        <dbReference type="Rhea" id="RHEA-COMP:9623"/>
        <dbReference type="Rhea" id="RHEA-COMP:9685"/>
        <dbReference type="Rhea" id="RHEA-COMP:9927"/>
        <dbReference type="Rhea" id="RHEA-COMP:14042"/>
        <dbReference type="ChEBI" id="CHEBI:15378"/>
        <dbReference type="ChEBI" id="CHEBI:16526"/>
        <dbReference type="ChEBI" id="CHEBI:64479"/>
        <dbReference type="ChEBI" id="CHEBI:78449"/>
        <dbReference type="ChEBI" id="CHEBI:78798"/>
        <dbReference type="ChEBI" id="CHEBI:138410"/>
    </reaction>
    <physiologicalReaction direction="left-to-right" evidence="11">
        <dbReference type="Rhea" id="RHEA:54941"/>
    </physiologicalReaction>
</comment>
<dbReference type="InterPro" id="IPR000794">
    <property type="entry name" value="Beta-ketoacyl_synthase"/>
</dbReference>
<gene>
    <name evidence="15" type="ORF">AW736_17325</name>
</gene>
<name>A0A178II40_9BACT</name>
<feature type="domain" description="Ketosynthase family 3 (KS3)" evidence="14">
    <location>
        <begin position="11"/>
        <end position="432"/>
    </location>
</feature>
<dbReference type="AlphaFoldDB" id="A0A178II40"/>
<comment type="subcellular location">
    <subcellularLocation>
        <location evidence="1">Cytoplasm</location>
    </subcellularLocation>
</comment>
<evidence type="ECO:0000256" key="6">
    <source>
        <dbReference type="ARBA" id="ARBA00022679"/>
    </source>
</evidence>
<evidence type="ECO:0000256" key="3">
    <source>
        <dbReference type="ARBA" id="ARBA00011738"/>
    </source>
</evidence>
<evidence type="ECO:0000256" key="4">
    <source>
        <dbReference type="ARBA" id="ARBA00013191"/>
    </source>
</evidence>
<dbReference type="InterPro" id="IPR014031">
    <property type="entry name" value="Ketoacyl_synth_C"/>
</dbReference>
<evidence type="ECO:0000256" key="8">
    <source>
        <dbReference type="ARBA" id="ARBA00039450"/>
    </source>
</evidence>
<dbReference type="GO" id="GO:0005829">
    <property type="term" value="C:cytosol"/>
    <property type="evidence" value="ECO:0007669"/>
    <property type="project" value="TreeGrafter"/>
</dbReference>
<dbReference type="InterPro" id="IPR016039">
    <property type="entry name" value="Thiolase-like"/>
</dbReference>
<dbReference type="GO" id="GO:0004315">
    <property type="term" value="F:3-oxoacyl-[acyl-carrier-protein] synthase activity"/>
    <property type="evidence" value="ECO:0007669"/>
    <property type="project" value="UniProtKB-EC"/>
</dbReference>
<keyword evidence="16" id="KW-1185">Reference proteome</keyword>
<dbReference type="Gene3D" id="3.40.47.10">
    <property type="match status" value="1"/>
</dbReference>
<comment type="subunit">
    <text evidence="3">Homodimer.</text>
</comment>
<keyword evidence="6 13" id="KW-0808">Transferase</keyword>
<dbReference type="PANTHER" id="PTHR11712:SF306">
    <property type="entry name" value="3-OXOACYL-[ACYL-CARRIER-PROTEIN] SYNTHASE 1"/>
    <property type="match status" value="1"/>
</dbReference>
<sequence length="433" mass="44798">MPASNIAASARRRAVITGLGFITPIGNDRAAVAASLREGRHGFEPVEFLKNPAIPVRLAGTVKDFSVDSMSWRDWRWPAGYDLPRETLRGLAPHGVYAIAAVQQALRDAALAPADIAGDDDTGLFCASAGSAMMLHGNLAQMHAVRGERGNPMGVVSSIAGTLNFNLAAHFHITGAVCGFVSACASGSHALGHAADEIRLGRLRRVIVIAAEEMNAETLLPFSAMRALSPQRDPRLASRPFDAARDGFVGAGGAVAIVIEDAGLAASRGARPQAELAGWGQAADGHSVAMSHPEGRGLALAMRRALADAGAAPADIDYVNAHGTSTPVGDRAEALALRSIFGAENPPARRPVVSSTKALTGHPLSLAGAMEAAFCVLAMNEGFLPGNPHLVNPDPVCEGLDLPVAAVERRASLVLNNSSGFGGSNVCHVLRAV</sequence>
<dbReference type="SMART" id="SM00825">
    <property type="entry name" value="PKS_KS"/>
    <property type="match status" value="1"/>
</dbReference>
<dbReference type="Pfam" id="PF02801">
    <property type="entry name" value="Ketoacyl-synt_C"/>
    <property type="match status" value="1"/>
</dbReference>
<evidence type="ECO:0000256" key="11">
    <source>
        <dbReference type="ARBA" id="ARBA00048121"/>
    </source>
</evidence>
<evidence type="ECO:0000256" key="1">
    <source>
        <dbReference type="ARBA" id="ARBA00004496"/>
    </source>
</evidence>
<evidence type="ECO:0000313" key="15">
    <source>
        <dbReference type="EMBL" id="OAM88865.1"/>
    </source>
</evidence>
<protein>
    <recommendedName>
        <fullName evidence="8">3-oxoacyl-[acyl-carrier-protein] synthase 1</fullName>
        <ecNumber evidence="4">2.3.1.41</ecNumber>
    </recommendedName>
    <alternativeName>
        <fullName evidence="9">3-oxoacyl-[acyl-carrier-protein] synthase I</fullName>
    </alternativeName>
    <alternativeName>
        <fullName evidence="10">Beta-ketoacyl-ACP synthase I</fullName>
    </alternativeName>
</protein>
<proteinExistence type="inferred from homology"/>
<reference evidence="15 16" key="1">
    <citation type="submission" date="2016-01" db="EMBL/GenBank/DDBJ databases">
        <title>High potential of lignocellulose degradation of a new Verrucomicrobia species.</title>
        <authorList>
            <person name="Wang Y."/>
            <person name="Shi Y."/>
            <person name="Qiu Z."/>
            <person name="Liu S."/>
            <person name="Yang H."/>
        </authorList>
    </citation>
    <scope>NUCLEOTIDE SEQUENCE [LARGE SCALE GENOMIC DNA]</scope>
    <source>
        <strain evidence="15 16">TSB47</strain>
    </source>
</reference>
<evidence type="ECO:0000256" key="2">
    <source>
        <dbReference type="ARBA" id="ARBA00008467"/>
    </source>
</evidence>
<organism evidence="15 16">
    <name type="scientific">Termitidicoccus mucosus</name>
    <dbReference type="NCBI Taxonomy" id="1184151"/>
    <lineage>
        <taxon>Bacteria</taxon>
        <taxon>Pseudomonadati</taxon>
        <taxon>Verrucomicrobiota</taxon>
        <taxon>Opitutia</taxon>
        <taxon>Opitutales</taxon>
        <taxon>Opitutaceae</taxon>
        <taxon>Termitidicoccus</taxon>
    </lineage>
</organism>
<evidence type="ECO:0000313" key="16">
    <source>
        <dbReference type="Proteomes" id="UP000078486"/>
    </source>
</evidence>
<dbReference type="STRING" id="1184151.AW736_17325"/>
<comment type="caution">
    <text evidence="15">The sequence shown here is derived from an EMBL/GenBank/DDBJ whole genome shotgun (WGS) entry which is preliminary data.</text>
</comment>
<dbReference type="Pfam" id="PF00109">
    <property type="entry name" value="ketoacyl-synt"/>
    <property type="match status" value="1"/>
</dbReference>
<dbReference type="RefSeq" id="WP_068771540.1">
    <property type="nucleotide sequence ID" value="NZ_CP109796.1"/>
</dbReference>
<dbReference type="EMBL" id="LRRQ01000119">
    <property type="protein sequence ID" value="OAM88865.1"/>
    <property type="molecule type" value="Genomic_DNA"/>
</dbReference>
<comment type="catalytic activity">
    <reaction evidence="12">
        <text>a fatty acyl-[ACP] + malonyl-[ACP] + H(+) = a 3-oxoacyl-[ACP] + holo-[ACP] + CO2</text>
        <dbReference type="Rhea" id="RHEA:22836"/>
        <dbReference type="Rhea" id="RHEA-COMP:9623"/>
        <dbReference type="Rhea" id="RHEA-COMP:9685"/>
        <dbReference type="Rhea" id="RHEA-COMP:9916"/>
        <dbReference type="Rhea" id="RHEA-COMP:14125"/>
        <dbReference type="ChEBI" id="CHEBI:15378"/>
        <dbReference type="ChEBI" id="CHEBI:16526"/>
        <dbReference type="ChEBI" id="CHEBI:64479"/>
        <dbReference type="ChEBI" id="CHEBI:78449"/>
        <dbReference type="ChEBI" id="CHEBI:78776"/>
        <dbReference type="ChEBI" id="CHEBI:138651"/>
        <dbReference type="EC" id="2.3.1.41"/>
    </reaction>
    <physiologicalReaction direction="left-to-right" evidence="12">
        <dbReference type="Rhea" id="RHEA:22837"/>
    </physiologicalReaction>
</comment>
<keyword evidence="7" id="KW-0012">Acyltransferase</keyword>
<evidence type="ECO:0000259" key="14">
    <source>
        <dbReference type="PROSITE" id="PS52004"/>
    </source>
</evidence>
<dbReference type="Proteomes" id="UP000078486">
    <property type="component" value="Unassembled WGS sequence"/>
</dbReference>
<evidence type="ECO:0000256" key="9">
    <source>
        <dbReference type="ARBA" id="ARBA00041620"/>
    </source>
</evidence>
<keyword evidence="5" id="KW-0963">Cytoplasm</keyword>
<evidence type="ECO:0000256" key="7">
    <source>
        <dbReference type="ARBA" id="ARBA00023315"/>
    </source>
</evidence>
<dbReference type="InterPro" id="IPR020841">
    <property type="entry name" value="PKS_Beta-ketoAc_synthase_dom"/>
</dbReference>
<evidence type="ECO:0000256" key="13">
    <source>
        <dbReference type="RuleBase" id="RU003694"/>
    </source>
</evidence>
<dbReference type="PANTHER" id="PTHR11712">
    <property type="entry name" value="POLYKETIDE SYNTHASE-RELATED"/>
    <property type="match status" value="1"/>
</dbReference>
<dbReference type="SUPFAM" id="SSF53901">
    <property type="entry name" value="Thiolase-like"/>
    <property type="match status" value="2"/>
</dbReference>
<dbReference type="InterPro" id="IPR014030">
    <property type="entry name" value="Ketoacyl_synth_N"/>
</dbReference>
<dbReference type="OrthoDB" id="9808669at2"/>
<dbReference type="PROSITE" id="PS52004">
    <property type="entry name" value="KS3_2"/>
    <property type="match status" value="1"/>
</dbReference>
<dbReference type="CDD" id="cd00834">
    <property type="entry name" value="KAS_I_II"/>
    <property type="match status" value="1"/>
</dbReference>
<evidence type="ECO:0000256" key="10">
    <source>
        <dbReference type="ARBA" id="ARBA00042143"/>
    </source>
</evidence>
<evidence type="ECO:0000256" key="12">
    <source>
        <dbReference type="ARBA" id="ARBA00048506"/>
    </source>
</evidence>
<dbReference type="GO" id="GO:0006633">
    <property type="term" value="P:fatty acid biosynthetic process"/>
    <property type="evidence" value="ECO:0007669"/>
    <property type="project" value="TreeGrafter"/>
</dbReference>
<accession>A0A178II40</accession>
<dbReference type="EC" id="2.3.1.41" evidence="4"/>